<evidence type="ECO:0000256" key="1">
    <source>
        <dbReference type="SAM" id="MobiDB-lite"/>
    </source>
</evidence>
<accession>A0A2I2L0H2</accession>
<feature type="region of interest" description="Disordered" evidence="1">
    <location>
        <begin position="65"/>
        <end position="179"/>
    </location>
</feature>
<protein>
    <submittedName>
        <fullName evidence="2">Uncharacterized protein</fullName>
    </submittedName>
</protein>
<keyword evidence="3" id="KW-1185">Reference proteome</keyword>
<evidence type="ECO:0000313" key="3">
    <source>
        <dbReference type="Proteomes" id="UP000234331"/>
    </source>
</evidence>
<gene>
    <name evidence="2" type="ORF">FRACA_70020</name>
</gene>
<organism evidence="2 3">
    <name type="scientific">Frankia canadensis</name>
    <dbReference type="NCBI Taxonomy" id="1836972"/>
    <lineage>
        <taxon>Bacteria</taxon>
        <taxon>Bacillati</taxon>
        <taxon>Actinomycetota</taxon>
        <taxon>Actinomycetes</taxon>
        <taxon>Frankiales</taxon>
        <taxon>Frankiaceae</taxon>
        <taxon>Frankia</taxon>
    </lineage>
</organism>
<dbReference type="EMBL" id="FZMO01000536">
    <property type="protein sequence ID" value="SNQ51404.1"/>
    <property type="molecule type" value="Genomic_DNA"/>
</dbReference>
<reference evidence="2 3" key="1">
    <citation type="submission" date="2017-06" db="EMBL/GenBank/DDBJ databases">
        <authorList>
            <person name="Kim H.J."/>
            <person name="Triplett B.A."/>
        </authorList>
    </citation>
    <scope>NUCLEOTIDE SEQUENCE [LARGE SCALE GENOMIC DNA]</scope>
    <source>
        <strain evidence="2">FRACA_ARgP5</strain>
    </source>
</reference>
<dbReference type="AlphaFoldDB" id="A0A2I2L0H2"/>
<dbReference type="Proteomes" id="UP000234331">
    <property type="component" value="Unassembled WGS sequence"/>
</dbReference>
<feature type="compositionally biased region" description="Low complexity" evidence="1">
    <location>
        <begin position="109"/>
        <end position="125"/>
    </location>
</feature>
<sequence length="179" mass="18971">MPARVWTTSCLGHHADRPWPVFTIGEPALSRHRLSGLWTAGRMAPRGHRGDPDRPRRRALWTVLDPPATPVERGSALADDSASQHHAPAAVDNPAGMDSNRSQPRDGWAPARHAASAATAGRGAPFGTLPRDGQGRVGCARPVLGHRGHGARSEHRAGDALTPGAVTRPRPGHRGGRAQ</sequence>
<evidence type="ECO:0000313" key="2">
    <source>
        <dbReference type="EMBL" id="SNQ51404.1"/>
    </source>
</evidence>
<proteinExistence type="predicted"/>
<feature type="compositionally biased region" description="Basic residues" evidence="1">
    <location>
        <begin position="170"/>
        <end position="179"/>
    </location>
</feature>
<name>A0A2I2L0H2_9ACTN</name>